<accession>A0A838BV52</accession>
<evidence type="ECO:0000313" key="3">
    <source>
        <dbReference type="EMBL" id="MBA1159130.1"/>
    </source>
</evidence>
<gene>
    <name evidence="3" type="ORF">H0S73_23885</name>
</gene>
<feature type="compositionally biased region" description="Basic and acidic residues" evidence="1">
    <location>
        <begin position="256"/>
        <end position="281"/>
    </location>
</feature>
<dbReference type="PANTHER" id="PTHR38463">
    <property type="entry name" value="STRESS RESPONSE PROTEIN YSNF"/>
    <property type="match status" value="1"/>
</dbReference>
<evidence type="ECO:0000259" key="2">
    <source>
        <dbReference type="Pfam" id="PF09557"/>
    </source>
</evidence>
<dbReference type="RefSeq" id="WP_181054731.1">
    <property type="nucleotide sequence ID" value="NZ_JACDXJ010000003.1"/>
</dbReference>
<reference evidence="3 4" key="1">
    <citation type="submission" date="2020-07" db="EMBL/GenBank/DDBJ databases">
        <title>Draft genome and description of Microvirga mediterraneensis Marseille-Q2068 sp. nov.</title>
        <authorList>
            <person name="Boxberger M."/>
        </authorList>
    </citation>
    <scope>NUCLEOTIDE SEQUENCE [LARGE SCALE GENOMIC DNA]</scope>
    <source>
        <strain evidence="3 4">Marseille-Q2068</strain>
    </source>
</reference>
<dbReference type="EMBL" id="JACDXJ010000003">
    <property type="protein sequence ID" value="MBA1159130.1"/>
    <property type="molecule type" value="Genomic_DNA"/>
</dbReference>
<dbReference type="AlphaFoldDB" id="A0A838BV52"/>
<comment type="caution">
    <text evidence="3">The sequence shown here is derived from an EMBL/GenBank/DDBJ whole genome shotgun (WGS) entry which is preliminary data.</text>
</comment>
<dbReference type="InterPro" id="IPR019060">
    <property type="entry name" value="DUF2382"/>
</dbReference>
<keyword evidence="4" id="KW-1185">Reference proteome</keyword>
<evidence type="ECO:0000313" key="4">
    <source>
        <dbReference type="Proteomes" id="UP000572984"/>
    </source>
</evidence>
<evidence type="ECO:0000256" key="1">
    <source>
        <dbReference type="SAM" id="MobiDB-lite"/>
    </source>
</evidence>
<proteinExistence type="predicted"/>
<dbReference type="InterPro" id="IPR052967">
    <property type="entry name" value="Stress_Response_Assoc"/>
</dbReference>
<feature type="domain" description="DUF2382" evidence="2">
    <location>
        <begin position="165"/>
        <end position="274"/>
    </location>
</feature>
<dbReference type="Proteomes" id="UP000572984">
    <property type="component" value="Unassembled WGS sequence"/>
</dbReference>
<organism evidence="3 4">
    <name type="scientific">Microvirga mediterraneensis</name>
    <dbReference type="NCBI Taxonomy" id="2754695"/>
    <lineage>
        <taxon>Bacteria</taxon>
        <taxon>Pseudomonadati</taxon>
        <taxon>Pseudomonadota</taxon>
        <taxon>Alphaproteobacteria</taxon>
        <taxon>Hyphomicrobiales</taxon>
        <taxon>Methylobacteriaceae</taxon>
        <taxon>Microvirga</taxon>
    </lineage>
</organism>
<feature type="region of interest" description="Disordered" evidence="1">
    <location>
        <begin position="256"/>
        <end position="297"/>
    </location>
</feature>
<name>A0A838BV52_9HYPH</name>
<dbReference type="Pfam" id="PF09557">
    <property type="entry name" value="DUF2382"/>
    <property type="match status" value="1"/>
</dbReference>
<protein>
    <submittedName>
        <fullName evidence="3">YsnF/AvaK domain-containing protein</fullName>
    </submittedName>
</protein>
<sequence>MTQQTIIAQFDSRSDAQQAVEALTEAGISRSAIRLVPETETSGYQRTDQRLSYDRTSDEGGFWSSLSDFFLPEEDRYSYAEGMSRGGTTLSVTVEEAQAERAADIVERYGAVDMDERESTWRSEGWTGYTAGATGSGTASMQTDASAATGVTADTRASTGDTEVIPIAEEQLRVGKRQVNQGRVRIRSYVVETPVSEQVSLREERVHVERRPADRALTGNENLFQERTIEAEERAEEAVVSKEARVKEELVIRKDVEERTETVSDTVRRTEVDVDDERGVSETRTSTTGSSNDRGRA</sequence>
<dbReference type="PANTHER" id="PTHR38463:SF1">
    <property type="entry name" value="STRESS RESPONSE PROTEIN YSNF"/>
    <property type="match status" value="1"/>
</dbReference>
<feature type="compositionally biased region" description="Polar residues" evidence="1">
    <location>
        <begin position="282"/>
        <end position="297"/>
    </location>
</feature>